<dbReference type="RefSeq" id="WP_147662982.1">
    <property type="nucleotide sequence ID" value="NZ_CP042905.2"/>
</dbReference>
<protein>
    <submittedName>
        <fullName evidence="1">Uncharacterized protein</fullName>
    </submittedName>
</protein>
<dbReference type="GeneID" id="41329916"/>
<organism evidence="1 2">
    <name type="scientific">Promethearchaeum syntrophicum</name>
    <dbReference type="NCBI Taxonomy" id="2594042"/>
    <lineage>
        <taxon>Archaea</taxon>
        <taxon>Promethearchaeati</taxon>
        <taxon>Promethearchaeota</taxon>
        <taxon>Promethearchaeia</taxon>
        <taxon>Promethearchaeales</taxon>
        <taxon>Promethearchaeaceae</taxon>
        <taxon>Promethearchaeum</taxon>
    </lineage>
</organism>
<sequence length="283" mass="32611">MSTTQVVSILVTCPVESCRKEKTFEIPKFLFDNKQTGILALPVHKLDCCEHEFIVFISKQGYKVSGYELIDTAVDISKLYETSQAKKFFLETLLSKYGTLATSAILRAIILDKSIYIIRKKSEKNIANKIFNLLIQFLPEEYQNQMIKISHIFESGFKEAEIEDTLVISSTGIIVNTPWNSISDNFERNLINEALKILDQEFQSVLIKEELRKILDKANFINQIIEKKEIFENDLKIKINKRFNVSISNLDFKLLKQIVSVRFGQDISNIKIKSLTKISEGLW</sequence>
<accession>A0A5B9DBQ2</accession>
<dbReference type="KEGG" id="psyt:DSAG12_01924"/>
<reference evidence="1 2" key="2">
    <citation type="journal article" date="2024" name="Int. J. Syst. Evol. Microbiol.">
        <title>Promethearchaeum syntrophicum gen. nov., sp. nov., an anaerobic, obligately syntrophic archaeon, the first isolate of the lineage 'Asgard' archaea, and proposal of the new archaeal phylum Promethearchaeota phyl. nov. and kingdom Promethearchaeati regn. nov.</title>
        <authorList>
            <person name="Imachi H."/>
            <person name="Nobu M.K."/>
            <person name="Kato S."/>
            <person name="Takaki Y."/>
            <person name="Miyazaki M."/>
            <person name="Miyata M."/>
            <person name="Ogawara M."/>
            <person name="Saito Y."/>
            <person name="Sakai S."/>
            <person name="Tahara Y.O."/>
            <person name="Takano Y."/>
            <person name="Tasumi E."/>
            <person name="Uematsu K."/>
            <person name="Yoshimura T."/>
            <person name="Itoh T."/>
            <person name="Ohkuma M."/>
            <person name="Takai K."/>
        </authorList>
    </citation>
    <scope>NUCLEOTIDE SEQUENCE [LARGE SCALE GENOMIC DNA]</scope>
    <source>
        <strain evidence="1 2">MK-D1</strain>
    </source>
</reference>
<evidence type="ECO:0000313" key="1">
    <source>
        <dbReference type="EMBL" id="QEE16096.1"/>
    </source>
</evidence>
<dbReference type="Proteomes" id="UP000321408">
    <property type="component" value="Chromosome"/>
</dbReference>
<keyword evidence="2" id="KW-1185">Reference proteome</keyword>
<name>A0A5B9DBQ2_9ARCH</name>
<dbReference type="AlphaFoldDB" id="A0A5B9DBQ2"/>
<dbReference type="EMBL" id="CP042905">
    <property type="protein sequence ID" value="QEE16096.1"/>
    <property type="molecule type" value="Genomic_DNA"/>
</dbReference>
<gene>
    <name evidence="1" type="ORF">DSAG12_01924</name>
</gene>
<proteinExistence type="predicted"/>
<reference evidence="1 2" key="1">
    <citation type="journal article" date="2020" name="Nature">
        <title>Isolation of an archaeon at the prokaryote-eukaryote interface.</title>
        <authorList>
            <person name="Imachi H."/>
            <person name="Nobu M.K."/>
            <person name="Nakahara N."/>
            <person name="Morono Y."/>
            <person name="Ogawara M."/>
            <person name="Takaki Y."/>
            <person name="Takano Y."/>
            <person name="Uematsu K."/>
            <person name="Ikuta T."/>
            <person name="Ito M."/>
            <person name="Matsui Y."/>
            <person name="Miyazaki M."/>
            <person name="Murata K."/>
            <person name="Saito Y."/>
            <person name="Sakai S."/>
            <person name="Song C."/>
            <person name="Tasumi E."/>
            <person name="Yamanaka Y."/>
            <person name="Yamaguchi T."/>
            <person name="Kamagata Y."/>
            <person name="Tamaki H."/>
            <person name="Takai K."/>
        </authorList>
    </citation>
    <scope>NUCLEOTIDE SEQUENCE [LARGE SCALE GENOMIC DNA]</scope>
    <source>
        <strain evidence="1 2">MK-D1</strain>
    </source>
</reference>
<evidence type="ECO:0000313" key="2">
    <source>
        <dbReference type="Proteomes" id="UP000321408"/>
    </source>
</evidence>